<evidence type="ECO:0000313" key="2">
    <source>
        <dbReference type="EMBL" id="EOS18572.1"/>
    </source>
</evidence>
<name>S0GQJ4_9BACT</name>
<dbReference type="Proteomes" id="UP000014140">
    <property type="component" value="Unassembled WGS sequence"/>
</dbReference>
<dbReference type="EMBL" id="ASSQ01000009">
    <property type="protein sequence ID" value="EOS18572.1"/>
    <property type="molecule type" value="Genomic_DNA"/>
</dbReference>
<dbReference type="AlphaFoldDB" id="S0GQJ4"/>
<dbReference type="HOGENOM" id="CLU_2845811_0_0_10"/>
<dbReference type="PATRIC" id="fig|1235789.3.peg.1577"/>
<proteinExistence type="predicted"/>
<comment type="caution">
    <text evidence="2">The sequence shown here is derived from an EMBL/GenBank/DDBJ whole genome shotgun (WGS) entry which is preliminary data.</text>
</comment>
<evidence type="ECO:0000256" key="1">
    <source>
        <dbReference type="SAM" id="Coils"/>
    </source>
</evidence>
<dbReference type="RefSeq" id="WP_010803579.1">
    <property type="nucleotide sequence ID" value="NZ_KE159513.1"/>
</dbReference>
<keyword evidence="3" id="KW-1185">Reference proteome</keyword>
<accession>S0GQJ4</accession>
<reference evidence="2 3" key="1">
    <citation type="submission" date="2013-04" db="EMBL/GenBank/DDBJ databases">
        <title>The Genome Sequence of Parabacteroides goldsteinii dnLKV18.</title>
        <authorList>
            <consortium name="The Broad Institute Genomics Platform"/>
            <consortium name="The Broad Institute Genome Sequencing Center for Infectious Disease"/>
            <person name="Earl A."/>
            <person name="Xavier R."/>
            <person name="Kuhn K."/>
            <person name="Stappenbeck T."/>
            <person name="Walker B."/>
            <person name="Young S."/>
            <person name="Zeng Q."/>
            <person name="Gargeya S."/>
            <person name="Fitzgerald M."/>
            <person name="Haas B."/>
            <person name="Abouelleil A."/>
            <person name="Allen A.W."/>
            <person name="Alvarado L."/>
            <person name="Arachchi H.M."/>
            <person name="Berlin A.M."/>
            <person name="Chapman S.B."/>
            <person name="Gainer-Dewar J."/>
            <person name="Goldberg J."/>
            <person name="Griggs A."/>
            <person name="Gujja S."/>
            <person name="Hansen M."/>
            <person name="Howarth C."/>
            <person name="Imamovic A."/>
            <person name="Ireland A."/>
            <person name="Larimer J."/>
            <person name="McCowan C."/>
            <person name="Murphy C."/>
            <person name="Pearson M."/>
            <person name="Poon T.W."/>
            <person name="Priest M."/>
            <person name="Roberts A."/>
            <person name="Saif S."/>
            <person name="Shea T."/>
            <person name="Sisk P."/>
            <person name="Sykes S."/>
            <person name="Wortman J."/>
            <person name="Nusbaum C."/>
            <person name="Birren B."/>
        </authorList>
    </citation>
    <scope>NUCLEOTIDE SEQUENCE [LARGE SCALE GENOMIC DNA]</scope>
    <source>
        <strain evidence="3">dnLKV18</strain>
    </source>
</reference>
<keyword evidence="1" id="KW-0175">Coiled coil</keyword>
<evidence type="ECO:0000313" key="3">
    <source>
        <dbReference type="Proteomes" id="UP000014140"/>
    </source>
</evidence>
<gene>
    <name evidence="2" type="ORF">C803_01569</name>
</gene>
<protein>
    <submittedName>
        <fullName evidence="2">Uncharacterized protein</fullName>
    </submittedName>
</protein>
<organism evidence="2 3">
    <name type="scientific">Parabacteroides goldsteinii dnLKV18</name>
    <dbReference type="NCBI Taxonomy" id="1235789"/>
    <lineage>
        <taxon>Bacteria</taxon>
        <taxon>Pseudomonadati</taxon>
        <taxon>Bacteroidota</taxon>
        <taxon>Bacteroidia</taxon>
        <taxon>Bacteroidales</taxon>
        <taxon>Tannerellaceae</taxon>
        <taxon>Parabacteroides</taxon>
    </lineage>
</organism>
<sequence>MESLEDKDKTIAILKNRNVKVLRDVQRLEMELAAVQCENDKLRKIANLENEQDFLSAIYGNFDKD</sequence>
<feature type="coiled-coil region" evidence="1">
    <location>
        <begin position="11"/>
        <end position="45"/>
    </location>
</feature>